<evidence type="ECO:0000313" key="1">
    <source>
        <dbReference type="EMBL" id="CDW45202.1"/>
    </source>
</evidence>
<organism evidence="1">
    <name type="scientific">Lepeophtheirus salmonis</name>
    <name type="common">Salmon louse</name>
    <name type="synonym">Caligus salmonis</name>
    <dbReference type="NCBI Taxonomy" id="72036"/>
    <lineage>
        <taxon>Eukaryota</taxon>
        <taxon>Metazoa</taxon>
        <taxon>Ecdysozoa</taxon>
        <taxon>Arthropoda</taxon>
        <taxon>Crustacea</taxon>
        <taxon>Multicrustacea</taxon>
        <taxon>Hexanauplia</taxon>
        <taxon>Copepoda</taxon>
        <taxon>Siphonostomatoida</taxon>
        <taxon>Caligidae</taxon>
        <taxon>Lepeophtheirus</taxon>
    </lineage>
</organism>
<proteinExistence type="predicted"/>
<protein>
    <submittedName>
        <fullName evidence="1">Uncharacterized protein</fullName>
    </submittedName>
</protein>
<accession>A0A0K2V4Y0</accession>
<dbReference type="EMBL" id="HACA01027841">
    <property type="protein sequence ID" value="CDW45202.1"/>
    <property type="molecule type" value="Transcribed_RNA"/>
</dbReference>
<dbReference type="AlphaFoldDB" id="A0A0K2V4Y0"/>
<name>A0A0K2V4Y0_LEPSM</name>
<reference evidence="1" key="1">
    <citation type="submission" date="2014-05" db="EMBL/GenBank/DDBJ databases">
        <authorList>
            <person name="Chronopoulou M."/>
        </authorList>
    </citation>
    <scope>NUCLEOTIDE SEQUENCE</scope>
    <source>
        <tissue evidence="1">Whole organism</tissue>
    </source>
</reference>
<sequence>MHPKDVVERVGILGGPKVKIKERVL</sequence>